<dbReference type="OrthoDB" id="125347at2759"/>
<protein>
    <recommendedName>
        <fullName evidence="3">DDE-1 domain-containing protein</fullName>
    </recommendedName>
</protein>
<evidence type="ECO:0000313" key="2">
    <source>
        <dbReference type="Proteomes" id="UP000246991"/>
    </source>
</evidence>
<organism evidence="1 2">
    <name type="scientific">Tuber magnatum</name>
    <name type="common">white Piedmont truffle</name>
    <dbReference type="NCBI Taxonomy" id="42249"/>
    <lineage>
        <taxon>Eukaryota</taxon>
        <taxon>Fungi</taxon>
        <taxon>Dikarya</taxon>
        <taxon>Ascomycota</taxon>
        <taxon>Pezizomycotina</taxon>
        <taxon>Pezizomycetes</taxon>
        <taxon>Pezizales</taxon>
        <taxon>Tuberaceae</taxon>
        <taxon>Tuber</taxon>
    </lineage>
</organism>
<feature type="non-terminal residue" evidence="1">
    <location>
        <position position="1"/>
    </location>
</feature>
<evidence type="ECO:0000313" key="1">
    <source>
        <dbReference type="EMBL" id="PWW80188.1"/>
    </source>
</evidence>
<reference evidence="1 2" key="1">
    <citation type="submission" date="2018-03" db="EMBL/GenBank/DDBJ databases">
        <title>Genomes of Pezizomycetes fungi and the evolution of truffles.</title>
        <authorList>
            <person name="Murat C."/>
            <person name="Payen T."/>
            <person name="Noel B."/>
            <person name="Kuo A."/>
            <person name="Martin F.M."/>
        </authorList>
    </citation>
    <scope>NUCLEOTIDE SEQUENCE [LARGE SCALE GENOMIC DNA]</scope>
    <source>
        <strain evidence="1">091103-1</strain>
    </source>
</reference>
<dbReference type="STRING" id="42249.A0A317T0D2"/>
<gene>
    <name evidence="1" type="ORF">C7212DRAFT_159944</name>
</gene>
<accession>A0A317T0D2</accession>
<sequence length="121" mass="13866">LQTHRQSDDVDQSALLAQCKHLSLQLASFSPRNYYNCDESDLVFNKQSQSSNVLLDKGKQLRGKKDNKVRITTFYIVNETGTDKQKIWVIGQGEKTFAFHQITLIQPTYQLFTNTIKRPGS</sequence>
<name>A0A317T0D2_9PEZI</name>
<proteinExistence type="predicted"/>
<keyword evidence="2" id="KW-1185">Reference proteome</keyword>
<dbReference type="Proteomes" id="UP000246991">
    <property type="component" value="Unassembled WGS sequence"/>
</dbReference>
<evidence type="ECO:0008006" key="3">
    <source>
        <dbReference type="Google" id="ProtNLM"/>
    </source>
</evidence>
<dbReference type="AlphaFoldDB" id="A0A317T0D2"/>
<dbReference type="EMBL" id="PYWC01000004">
    <property type="protein sequence ID" value="PWW80188.1"/>
    <property type="molecule type" value="Genomic_DNA"/>
</dbReference>
<comment type="caution">
    <text evidence="1">The sequence shown here is derived from an EMBL/GenBank/DDBJ whole genome shotgun (WGS) entry which is preliminary data.</text>
</comment>